<accession>A0ACA9RWA7</accession>
<organism evidence="1 2">
    <name type="scientific">Racocetra persica</name>
    <dbReference type="NCBI Taxonomy" id="160502"/>
    <lineage>
        <taxon>Eukaryota</taxon>
        <taxon>Fungi</taxon>
        <taxon>Fungi incertae sedis</taxon>
        <taxon>Mucoromycota</taxon>
        <taxon>Glomeromycotina</taxon>
        <taxon>Glomeromycetes</taxon>
        <taxon>Diversisporales</taxon>
        <taxon>Gigasporaceae</taxon>
        <taxon>Racocetra</taxon>
    </lineage>
</organism>
<proteinExistence type="predicted"/>
<name>A0ACA9RWA7_9GLOM</name>
<comment type="caution">
    <text evidence="1">The sequence shown here is derived from an EMBL/GenBank/DDBJ whole genome shotgun (WGS) entry which is preliminary data.</text>
</comment>
<dbReference type="Proteomes" id="UP000789920">
    <property type="component" value="Unassembled WGS sequence"/>
</dbReference>
<reference evidence="1" key="1">
    <citation type="submission" date="2021-06" db="EMBL/GenBank/DDBJ databases">
        <authorList>
            <person name="Kallberg Y."/>
            <person name="Tangrot J."/>
            <person name="Rosling A."/>
        </authorList>
    </citation>
    <scope>NUCLEOTIDE SEQUENCE</scope>
    <source>
        <strain evidence="1">MA461A</strain>
    </source>
</reference>
<protein>
    <submittedName>
        <fullName evidence="1">1166_t:CDS:1</fullName>
    </submittedName>
</protein>
<gene>
    <name evidence="1" type="ORF">RPERSI_LOCUS24029</name>
</gene>
<sequence length="78" mass="8035">DAAVAVGSTGIGGDCFCLFYDAKTKKVNGLNGSGRSPANITLEYVRNDLGIDENHIPLLNINSATVPGAAAGWVDTIN</sequence>
<feature type="non-terminal residue" evidence="1">
    <location>
        <position position="78"/>
    </location>
</feature>
<evidence type="ECO:0000313" key="1">
    <source>
        <dbReference type="EMBL" id="CAG8814617.1"/>
    </source>
</evidence>
<keyword evidence="2" id="KW-1185">Reference proteome</keyword>
<evidence type="ECO:0000313" key="2">
    <source>
        <dbReference type="Proteomes" id="UP000789920"/>
    </source>
</evidence>
<feature type="non-terminal residue" evidence="1">
    <location>
        <position position="1"/>
    </location>
</feature>
<dbReference type="EMBL" id="CAJVQC010076327">
    <property type="protein sequence ID" value="CAG8814617.1"/>
    <property type="molecule type" value="Genomic_DNA"/>
</dbReference>